<dbReference type="Proteomes" id="UP000481030">
    <property type="component" value="Unassembled WGS sequence"/>
</dbReference>
<keyword evidence="5" id="KW-0753">Steroid metabolism</keyword>
<sequence>MNEKEKVIVITGAASGIGRATARKFAREGAKVIVADLNEAGGMETVDLIKKAGGEAAYIKTDVANVQDVEKAVNFAAEIYGSIDIMFNNAGIGGRAPLLEHDPEKYDRVIKVNQYGVYYGILAAARKMKDLGIQGVIVNNGSTFGFLASSGGIIGYHTSKAAEKMMTQCAALELAPYGIRVVGIAPGYVDTPISKRPKDRASGKHMRNELIQPEAIADAVFLLCQDTANVINGSTVMLDDGYAEFK</sequence>
<evidence type="ECO:0000259" key="7">
    <source>
        <dbReference type="SMART" id="SM00822"/>
    </source>
</evidence>
<reference evidence="8 9" key="1">
    <citation type="journal article" date="2016" name="Antonie Van Leeuwenhoek">
        <title>Bacillus depressus sp. nov., isolated from soil of a sunflower field.</title>
        <authorList>
            <person name="Wei X."/>
            <person name="Xin D."/>
            <person name="Xin Y."/>
            <person name="Zhang H."/>
            <person name="Wang T."/>
            <person name="Zhang J."/>
        </authorList>
    </citation>
    <scope>NUCLEOTIDE SEQUENCE [LARGE SCALE GENOMIC DNA]</scope>
    <source>
        <strain evidence="8 9">BZ1</strain>
    </source>
</reference>
<dbReference type="FunFam" id="3.40.50.720:FF:000084">
    <property type="entry name" value="Short-chain dehydrogenase reductase"/>
    <property type="match status" value="1"/>
</dbReference>
<dbReference type="PRINTS" id="PR00081">
    <property type="entry name" value="GDHRDH"/>
</dbReference>
<protein>
    <submittedName>
        <fullName evidence="8">SDR family oxidoreductase</fullName>
    </submittedName>
</protein>
<proteinExistence type="inferred from homology"/>
<dbReference type="AlphaFoldDB" id="A0A6L3V5A8"/>
<dbReference type="SUPFAM" id="SSF51735">
    <property type="entry name" value="NAD(P)-binding Rossmann-fold domains"/>
    <property type="match status" value="1"/>
</dbReference>
<dbReference type="Gene3D" id="3.40.50.720">
    <property type="entry name" value="NAD(P)-binding Rossmann-like Domain"/>
    <property type="match status" value="1"/>
</dbReference>
<dbReference type="SMART" id="SM00822">
    <property type="entry name" value="PKS_KR"/>
    <property type="match status" value="1"/>
</dbReference>
<dbReference type="Pfam" id="PF00106">
    <property type="entry name" value="adh_short"/>
    <property type="match status" value="1"/>
</dbReference>
<name>A0A6L3V5A8_9BACI</name>
<gene>
    <name evidence="8" type="ORF">F7731_12170</name>
</gene>
<comment type="similarity">
    <text evidence="1 6">Belongs to the short-chain dehydrogenases/reductases (SDR) family.</text>
</comment>
<keyword evidence="3" id="KW-0520">NAD</keyword>
<dbReference type="InterPro" id="IPR057326">
    <property type="entry name" value="KR_dom"/>
</dbReference>
<evidence type="ECO:0000256" key="4">
    <source>
        <dbReference type="ARBA" id="ARBA00023098"/>
    </source>
</evidence>
<dbReference type="PANTHER" id="PTHR43180:SF28">
    <property type="entry name" value="NAD(P)-BINDING ROSSMANN-FOLD SUPERFAMILY PROTEIN"/>
    <property type="match status" value="1"/>
</dbReference>
<keyword evidence="9" id="KW-1185">Reference proteome</keyword>
<dbReference type="EMBL" id="WBOS01000004">
    <property type="protein sequence ID" value="KAB2336243.1"/>
    <property type="molecule type" value="Genomic_DNA"/>
</dbReference>
<evidence type="ECO:0000256" key="3">
    <source>
        <dbReference type="ARBA" id="ARBA00023027"/>
    </source>
</evidence>
<evidence type="ECO:0000313" key="8">
    <source>
        <dbReference type="EMBL" id="KAB2336243.1"/>
    </source>
</evidence>
<evidence type="ECO:0000256" key="2">
    <source>
        <dbReference type="ARBA" id="ARBA00023002"/>
    </source>
</evidence>
<dbReference type="InterPro" id="IPR036291">
    <property type="entry name" value="NAD(P)-bd_dom_sf"/>
</dbReference>
<dbReference type="CDD" id="cd05233">
    <property type="entry name" value="SDR_c"/>
    <property type="match status" value="1"/>
</dbReference>
<dbReference type="OrthoDB" id="306388at2"/>
<dbReference type="RefSeq" id="WP_151535046.1">
    <property type="nucleotide sequence ID" value="NZ_WBOS01000004.1"/>
</dbReference>
<organism evidence="8 9">
    <name type="scientific">Cytobacillus depressus</name>
    <dbReference type="NCBI Taxonomy" id="1602942"/>
    <lineage>
        <taxon>Bacteria</taxon>
        <taxon>Bacillati</taxon>
        <taxon>Bacillota</taxon>
        <taxon>Bacilli</taxon>
        <taxon>Bacillales</taxon>
        <taxon>Bacillaceae</taxon>
        <taxon>Cytobacillus</taxon>
    </lineage>
</organism>
<keyword evidence="4" id="KW-0443">Lipid metabolism</keyword>
<feature type="domain" description="Ketoreductase" evidence="7">
    <location>
        <begin position="6"/>
        <end position="187"/>
    </location>
</feature>
<evidence type="ECO:0000256" key="1">
    <source>
        <dbReference type="ARBA" id="ARBA00006484"/>
    </source>
</evidence>
<dbReference type="PRINTS" id="PR00080">
    <property type="entry name" value="SDRFAMILY"/>
</dbReference>
<accession>A0A6L3V5A8</accession>
<dbReference type="PANTHER" id="PTHR43180">
    <property type="entry name" value="3-OXOACYL-(ACYL-CARRIER-PROTEIN) REDUCTASE (AFU_ORTHOLOGUE AFUA_6G11210)"/>
    <property type="match status" value="1"/>
</dbReference>
<evidence type="ECO:0000256" key="6">
    <source>
        <dbReference type="RuleBase" id="RU000363"/>
    </source>
</evidence>
<dbReference type="InterPro" id="IPR002347">
    <property type="entry name" value="SDR_fam"/>
</dbReference>
<evidence type="ECO:0000313" key="9">
    <source>
        <dbReference type="Proteomes" id="UP000481030"/>
    </source>
</evidence>
<comment type="caution">
    <text evidence="8">The sequence shown here is derived from an EMBL/GenBank/DDBJ whole genome shotgun (WGS) entry which is preliminary data.</text>
</comment>
<dbReference type="GO" id="GO:0008206">
    <property type="term" value="P:bile acid metabolic process"/>
    <property type="evidence" value="ECO:0007669"/>
    <property type="project" value="UniProtKB-ARBA"/>
</dbReference>
<dbReference type="GO" id="GO:0016491">
    <property type="term" value="F:oxidoreductase activity"/>
    <property type="evidence" value="ECO:0007669"/>
    <property type="project" value="UniProtKB-KW"/>
</dbReference>
<evidence type="ECO:0000256" key="5">
    <source>
        <dbReference type="ARBA" id="ARBA00023221"/>
    </source>
</evidence>
<keyword evidence="2" id="KW-0560">Oxidoreductase</keyword>